<accession>A0A8S5NLX3</accession>
<proteinExistence type="predicted"/>
<organism evidence="1">
    <name type="scientific">Siphoviridae sp. ctVqj4</name>
    <dbReference type="NCBI Taxonomy" id="2826359"/>
    <lineage>
        <taxon>Viruses</taxon>
        <taxon>Duplodnaviria</taxon>
        <taxon>Heunggongvirae</taxon>
        <taxon>Uroviricota</taxon>
        <taxon>Caudoviricetes</taxon>
    </lineage>
</organism>
<protein>
    <submittedName>
        <fullName evidence="1">ECF RNA polymerase sigma factor-anti-sigma complex, zinc binding motif.6A</fullName>
    </submittedName>
</protein>
<sequence>MGAVALTNEELVLCIQQGKEEYIPDLWEQVRKLVCMMCVRYYHSKQERCAAAGVDIDDLEQEGYSRTKGCDGYNSGFGL</sequence>
<name>A0A8S5NLX3_9CAUD</name>
<reference evidence="1" key="1">
    <citation type="journal article" date="2021" name="Proc. Natl. Acad. Sci. U.S.A.">
        <title>A Catalog of Tens of Thousands of Viruses from Human Metagenomes Reveals Hidden Associations with Chronic Diseases.</title>
        <authorList>
            <person name="Tisza M.J."/>
            <person name="Buck C.B."/>
        </authorList>
    </citation>
    <scope>NUCLEOTIDE SEQUENCE</scope>
    <source>
        <strain evidence="1">CtVqj4</strain>
    </source>
</reference>
<dbReference type="EMBL" id="BK015189">
    <property type="protein sequence ID" value="DAD95083.1"/>
    <property type="molecule type" value="Genomic_DNA"/>
</dbReference>
<evidence type="ECO:0000313" key="1">
    <source>
        <dbReference type="EMBL" id="DAD95083.1"/>
    </source>
</evidence>